<feature type="compositionally biased region" description="Basic and acidic residues" evidence="1">
    <location>
        <begin position="146"/>
        <end position="158"/>
    </location>
</feature>
<sequence>MLLISTGYLQLHCVYTQPFRSLYLICEDCMGCRLPNGRRGRPFAISLNGERDEARLGSAAASHIPACAATRCLRLGRGMAEPFSPFHRDRSRRVLGGWSTAQSATIRYSKGKCARLSAPHAFRSGDLAREITGGEQLSSESNSTTETEKNTRRFEPRNDPLGVLSLDSTRFL</sequence>
<evidence type="ECO:0000313" key="2">
    <source>
        <dbReference type="EMBL" id="PTB71451.1"/>
    </source>
</evidence>
<feature type="region of interest" description="Disordered" evidence="1">
    <location>
        <begin position="133"/>
        <end position="161"/>
    </location>
</feature>
<name>A0A2T4BQ65_TRILO</name>
<dbReference type="AlphaFoldDB" id="A0A2T4BQ65"/>
<accession>A0A2T4BQ65</accession>
<evidence type="ECO:0000256" key="1">
    <source>
        <dbReference type="SAM" id="MobiDB-lite"/>
    </source>
</evidence>
<keyword evidence="3" id="KW-1185">Reference proteome</keyword>
<organism evidence="2 3">
    <name type="scientific">Trichoderma longibrachiatum ATCC 18648</name>
    <dbReference type="NCBI Taxonomy" id="983965"/>
    <lineage>
        <taxon>Eukaryota</taxon>
        <taxon>Fungi</taxon>
        <taxon>Dikarya</taxon>
        <taxon>Ascomycota</taxon>
        <taxon>Pezizomycotina</taxon>
        <taxon>Sordariomycetes</taxon>
        <taxon>Hypocreomycetidae</taxon>
        <taxon>Hypocreales</taxon>
        <taxon>Hypocreaceae</taxon>
        <taxon>Trichoderma</taxon>
    </lineage>
</organism>
<dbReference type="EMBL" id="KZ679148">
    <property type="protein sequence ID" value="PTB71451.1"/>
    <property type="molecule type" value="Genomic_DNA"/>
</dbReference>
<gene>
    <name evidence="2" type="ORF">M440DRAFT_1145390</name>
</gene>
<dbReference type="Proteomes" id="UP000240760">
    <property type="component" value="Unassembled WGS sequence"/>
</dbReference>
<evidence type="ECO:0000313" key="3">
    <source>
        <dbReference type="Proteomes" id="UP000240760"/>
    </source>
</evidence>
<protein>
    <submittedName>
        <fullName evidence="2">Uncharacterized protein</fullName>
    </submittedName>
</protein>
<proteinExistence type="predicted"/>
<reference evidence="2 3" key="1">
    <citation type="submission" date="2016-07" db="EMBL/GenBank/DDBJ databases">
        <title>Multiple horizontal gene transfer events from other fungi enriched the ability of initially mycotrophic Trichoderma (Ascomycota) to feed on dead plant biomass.</title>
        <authorList>
            <consortium name="DOE Joint Genome Institute"/>
            <person name="Aerts A."/>
            <person name="Atanasova L."/>
            <person name="Chenthamara K."/>
            <person name="Zhang J."/>
            <person name="Grujic M."/>
            <person name="Henrissat B."/>
            <person name="Kuo A."/>
            <person name="Salamov A."/>
            <person name="Lipzen A."/>
            <person name="Labutti K."/>
            <person name="Barry K."/>
            <person name="Miao Y."/>
            <person name="Rahimi M.J."/>
            <person name="Shen Q."/>
            <person name="Grigoriev I.V."/>
            <person name="Kubicek C.P."/>
            <person name="Druzhinina I.S."/>
        </authorList>
    </citation>
    <scope>NUCLEOTIDE SEQUENCE [LARGE SCALE GENOMIC DNA]</scope>
    <source>
        <strain evidence="2 3">ATCC 18648</strain>
    </source>
</reference>